<feature type="compositionally biased region" description="Acidic residues" evidence="1">
    <location>
        <begin position="45"/>
        <end position="57"/>
    </location>
</feature>
<evidence type="ECO:0000313" key="2">
    <source>
        <dbReference type="EMBL" id="TNN58533.1"/>
    </source>
</evidence>
<evidence type="ECO:0000256" key="1">
    <source>
        <dbReference type="SAM" id="MobiDB-lite"/>
    </source>
</evidence>
<dbReference type="Proteomes" id="UP000314294">
    <property type="component" value="Unassembled WGS sequence"/>
</dbReference>
<dbReference type="EMBL" id="SRLO01000376">
    <property type="protein sequence ID" value="TNN58533.1"/>
    <property type="molecule type" value="Genomic_DNA"/>
</dbReference>
<sequence length="85" mass="9536">METAKGGVNESVRAHIRARNRSVVSAPRGADGAQLYSVCCCIDEEEEEEEEREEEEQGASIRSGHRSAMIDPRLIPERLHEDDNQ</sequence>
<feature type="compositionally biased region" description="Basic and acidic residues" evidence="1">
    <location>
        <begin position="74"/>
        <end position="85"/>
    </location>
</feature>
<feature type="region of interest" description="Disordered" evidence="1">
    <location>
        <begin position="45"/>
        <end position="85"/>
    </location>
</feature>
<dbReference type="AlphaFoldDB" id="A0A4Z2H0F2"/>
<reference evidence="2 3" key="1">
    <citation type="submission" date="2019-03" db="EMBL/GenBank/DDBJ databases">
        <title>First draft genome of Liparis tanakae, snailfish: a comprehensive survey of snailfish specific genes.</title>
        <authorList>
            <person name="Kim W."/>
            <person name="Song I."/>
            <person name="Jeong J.-H."/>
            <person name="Kim D."/>
            <person name="Kim S."/>
            <person name="Ryu S."/>
            <person name="Song J.Y."/>
            <person name="Lee S.K."/>
        </authorList>
    </citation>
    <scope>NUCLEOTIDE SEQUENCE [LARGE SCALE GENOMIC DNA]</scope>
    <source>
        <tissue evidence="2">Muscle</tissue>
    </source>
</reference>
<proteinExistence type="predicted"/>
<gene>
    <name evidence="2" type="ORF">EYF80_031255</name>
</gene>
<name>A0A4Z2H0F2_9TELE</name>
<comment type="caution">
    <text evidence="2">The sequence shown here is derived from an EMBL/GenBank/DDBJ whole genome shotgun (WGS) entry which is preliminary data.</text>
</comment>
<organism evidence="2 3">
    <name type="scientific">Liparis tanakae</name>
    <name type="common">Tanaka's snailfish</name>
    <dbReference type="NCBI Taxonomy" id="230148"/>
    <lineage>
        <taxon>Eukaryota</taxon>
        <taxon>Metazoa</taxon>
        <taxon>Chordata</taxon>
        <taxon>Craniata</taxon>
        <taxon>Vertebrata</taxon>
        <taxon>Euteleostomi</taxon>
        <taxon>Actinopterygii</taxon>
        <taxon>Neopterygii</taxon>
        <taxon>Teleostei</taxon>
        <taxon>Neoteleostei</taxon>
        <taxon>Acanthomorphata</taxon>
        <taxon>Eupercaria</taxon>
        <taxon>Perciformes</taxon>
        <taxon>Cottioidei</taxon>
        <taxon>Cottales</taxon>
        <taxon>Liparidae</taxon>
        <taxon>Liparis</taxon>
    </lineage>
</organism>
<accession>A0A4Z2H0F2</accession>
<evidence type="ECO:0000313" key="3">
    <source>
        <dbReference type="Proteomes" id="UP000314294"/>
    </source>
</evidence>
<keyword evidence="3" id="KW-1185">Reference proteome</keyword>
<protein>
    <submittedName>
        <fullName evidence="2">Uncharacterized protein</fullName>
    </submittedName>
</protein>